<comment type="caution">
    <text evidence="1">The sequence shown here is derived from an EMBL/GenBank/DDBJ whole genome shotgun (WGS) entry which is preliminary data.</text>
</comment>
<organism evidence="1 2">
    <name type="scientific">Nonomuraea longicatena</name>
    <dbReference type="NCBI Taxonomy" id="83682"/>
    <lineage>
        <taxon>Bacteria</taxon>
        <taxon>Bacillati</taxon>
        <taxon>Actinomycetota</taxon>
        <taxon>Actinomycetes</taxon>
        <taxon>Streptosporangiales</taxon>
        <taxon>Streptosporangiaceae</taxon>
        <taxon>Nonomuraea</taxon>
    </lineage>
</organism>
<reference evidence="2" key="1">
    <citation type="journal article" date="2019" name="Int. J. Syst. Evol. Microbiol.">
        <title>The Global Catalogue of Microorganisms (GCM) 10K type strain sequencing project: providing services to taxonomists for standard genome sequencing and annotation.</title>
        <authorList>
            <consortium name="The Broad Institute Genomics Platform"/>
            <consortium name="The Broad Institute Genome Sequencing Center for Infectious Disease"/>
            <person name="Wu L."/>
            <person name="Ma J."/>
        </authorList>
    </citation>
    <scope>NUCLEOTIDE SEQUENCE [LARGE SCALE GENOMIC DNA]</scope>
    <source>
        <strain evidence="2">JCM 11136</strain>
    </source>
</reference>
<proteinExistence type="predicted"/>
<name>A0ABP3ZBG6_9ACTN</name>
<evidence type="ECO:0000313" key="1">
    <source>
        <dbReference type="EMBL" id="GAA0919013.1"/>
    </source>
</evidence>
<gene>
    <name evidence="1" type="ORF">GCM10009560_16330</name>
</gene>
<protein>
    <submittedName>
        <fullName evidence="1">Uncharacterized protein</fullName>
    </submittedName>
</protein>
<keyword evidence="2" id="KW-1185">Reference proteome</keyword>
<evidence type="ECO:0000313" key="2">
    <source>
        <dbReference type="Proteomes" id="UP001501578"/>
    </source>
</evidence>
<sequence>MTRTRYVATGIIEADIYLTDLNGDKLPRNHLLVITQADTDEPEVGSESLYATDIVIAVIDTRTCFCQPTPDWDQVLSSHGWQRSDGSLWVENGRCFQAEVAADDATRVPPPVIYHDGEPLPLFVKAAEAREAGASVEHTVDAVAWAAAQLAPLDSYGLTWKELHERVDDAAHAAAASAAGAVGATVDTATGRNAQLIVAAAIDAAYEVLEGAPSFCRTCDGIAVTVCQGQPVCRNTGH</sequence>
<dbReference type="Proteomes" id="UP001501578">
    <property type="component" value="Unassembled WGS sequence"/>
</dbReference>
<dbReference type="RefSeq" id="WP_343949099.1">
    <property type="nucleotide sequence ID" value="NZ_BAAAHQ010000007.1"/>
</dbReference>
<dbReference type="EMBL" id="BAAAHQ010000007">
    <property type="protein sequence ID" value="GAA0919013.1"/>
    <property type="molecule type" value="Genomic_DNA"/>
</dbReference>
<accession>A0ABP3ZBG6</accession>